<comment type="caution">
    <text evidence="6">The sequence shown here is derived from an EMBL/GenBank/DDBJ whole genome shotgun (WGS) entry which is preliminary data.</text>
</comment>
<feature type="coiled-coil region" evidence="4">
    <location>
        <begin position="313"/>
        <end position="340"/>
    </location>
</feature>
<sequence>MTVGRAISIDLGTSYCRIAVCNDNHVEIIPNDQGNLTTPSYVAFTDTQCLIGDAAKTQAVLNPHNTIFDIKRLIGLTRAQFEEICQDLFCSVCDPIEKALHDAHIDKAQVDRVVLVGGSTRIPKIVQLVSDFFDGKQPTRVPHLDQDMVAAHGVAFQAAVLTGSYSTRLREFLLFDVTPFPLGIDTAGGIMAPLVRRNALVPTRAIQTVTTTFYNQPGVLVEVYKGSRAHAKDNTFLAHLVLPGIPPAPRRVPRLEVTFAIDANQHLVVSVTDTATGRSNSVAVPGRRRGLTDSEMVDLVVEANVAAARAAARARFTNYVDDLRDVLDELEQKYNERRKRLEAVLRPLTEKFAATAALNPLDVVDIPEMDVVDEETLRKWTVAVAGPDEVPSAAPGPVDDDMDSAAD</sequence>
<keyword evidence="2" id="KW-0547">Nucleotide-binding</keyword>
<dbReference type="PRINTS" id="PR00301">
    <property type="entry name" value="HEATSHOCK70"/>
</dbReference>
<dbReference type="Pfam" id="PF00012">
    <property type="entry name" value="HSP70"/>
    <property type="match status" value="1"/>
</dbReference>
<gene>
    <name evidence="6" type="ORF">GSI_09562</name>
</gene>
<dbReference type="Gene3D" id="3.30.420.40">
    <property type="match status" value="3"/>
</dbReference>
<dbReference type="Gene3D" id="2.60.34.10">
    <property type="entry name" value="Substrate Binding Domain Of DNAk, Chain A, domain 1"/>
    <property type="match status" value="1"/>
</dbReference>
<dbReference type="EMBL" id="AYKW01000025">
    <property type="protein sequence ID" value="PIL28274.1"/>
    <property type="molecule type" value="Genomic_DNA"/>
</dbReference>
<dbReference type="AlphaFoldDB" id="A0A2G8S3E7"/>
<dbReference type="InterPro" id="IPR043129">
    <property type="entry name" value="ATPase_NBD"/>
</dbReference>
<keyword evidence="3" id="KW-0067">ATP-binding</keyword>
<evidence type="ECO:0000256" key="1">
    <source>
        <dbReference type="ARBA" id="ARBA00007381"/>
    </source>
</evidence>
<reference evidence="6 7" key="1">
    <citation type="journal article" date="2015" name="Sci. Rep.">
        <title>Chromosome-level genome map provides insights into diverse defense mechanisms in the medicinal fungus Ganoderma sinense.</title>
        <authorList>
            <person name="Zhu Y."/>
            <person name="Xu J."/>
            <person name="Sun C."/>
            <person name="Zhou S."/>
            <person name="Xu H."/>
            <person name="Nelson D.R."/>
            <person name="Qian J."/>
            <person name="Song J."/>
            <person name="Luo H."/>
            <person name="Xiang L."/>
            <person name="Li Y."/>
            <person name="Xu Z."/>
            <person name="Ji A."/>
            <person name="Wang L."/>
            <person name="Lu S."/>
            <person name="Hayward A."/>
            <person name="Sun W."/>
            <person name="Li X."/>
            <person name="Schwartz D.C."/>
            <person name="Wang Y."/>
            <person name="Chen S."/>
        </authorList>
    </citation>
    <scope>NUCLEOTIDE SEQUENCE [LARGE SCALE GENOMIC DNA]</scope>
    <source>
        <strain evidence="6 7">ZZ0214-1</strain>
    </source>
</reference>
<feature type="region of interest" description="Disordered" evidence="5">
    <location>
        <begin position="385"/>
        <end position="407"/>
    </location>
</feature>
<dbReference type="FunFam" id="3.30.420.40:FF:000028">
    <property type="entry name" value="heat shock 70 kDa protein-like"/>
    <property type="match status" value="1"/>
</dbReference>
<evidence type="ECO:0000313" key="7">
    <source>
        <dbReference type="Proteomes" id="UP000230002"/>
    </source>
</evidence>
<dbReference type="PROSITE" id="PS01036">
    <property type="entry name" value="HSP70_3"/>
    <property type="match status" value="1"/>
</dbReference>
<proteinExistence type="inferred from homology"/>
<dbReference type="SUPFAM" id="SSF100920">
    <property type="entry name" value="Heat shock protein 70kD (HSP70), peptide-binding domain"/>
    <property type="match status" value="1"/>
</dbReference>
<evidence type="ECO:0000313" key="6">
    <source>
        <dbReference type="EMBL" id="PIL28274.1"/>
    </source>
</evidence>
<organism evidence="6 7">
    <name type="scientific">Ganoderma sinense ZZ0214-1</name>
    <dbReference type="NCBI Taxonomy" id="1077348"/>
    <lineage>
        <taxon>Eukaryota</taxon>
        <taxon>Fungi</taxon>
        <taxon>Dikarya</taxon>
        <taxon>Basidiomycota</taxon>
        <taxon>Agaricomycotina</taxon>
        <taxon>Agaricomycetes</taxon>
        <taxon>Polyporales</taxon>
        <taxon>Polyporaceae</taxon>
        <taxon>Ganoderma</taxon>
    </lineage>
</organism>
<dbReference type="InterPro" id="IPR029047">
    <property type="entry name" value="HSP70_peptide-bd_sf"/>
</dbReference>
<dbReference type="InterPro" id="IPR018181">
    <property type="entry name" value="Heat_shock_70_CS"/>
</dbReference>
<protein>
    <submittedName>
        <fullName evidence="6">Transporter</fullName>
    </submittedName>
</protein>
<dbReference type="PROSITE" id="PS00297">
    <property type="entry name" value="HSP70_1"/>
    <property type="match status" value="1"/>
</dbReference>
<keyword evidence="4" id="KW-0175">Coiled coil</keyword>
<comment type="similarity">
    <text evidence="1">Belongs to the heat shock protein 70 family.</text>
</comment>
<evidence type="ECO:0000256" key="5">
    <source>
        <dbReference type="SAM" id="MobiDB-lite"/>
    </source>
</evidence>
<dbReference type="GO" id="GO:0140662">
    <property type="term" value="F:ATP-dependent protein folding chaperone"/>
    <property type="evidence" value="ECO:0007669"/>
    <property type="project" value="InterPro"/>
</dbReference>
<dbReference type="OrthoDB" id="2401965at2759"/>
<feature type="compositionally biased region" description="Acidic residues" evidence="5">
    <location>
        <begin position="398"/>
        <end position="407"/>
    </location>
</feature>
<dbReference type="PANTHER" id="PTHR19375">
    <property type="entry name" value="HEAT SHOCK PROTEIN 70KDA"/>
    <property type="match status" value="1"/>
</dbReference>
<dbReference type="STRING" id="1077348.A0A2G8S3E7"/>
<name>A0A2G8S3E7_9APHY</name>
<dbReference type="Gene3D" id="3.90.640.10">
    <property type="entry name" value="Actin, Chain A, domain 4"/>
    <property type="match status" value="1"/>
</dbReference>
<dbReference type="InterPro" id="IPR013126">
    <property type="entry name" value="Hsp_70_fam"/>
</dbReference>
<dbReference type="SUPFAM" id="SSF53067">
    <property type="entry name" value="Actin-like ATPase domain"/>
    <property type="match status" value="2"/>
</dbReference>
<evidence type="ECO:0000256" key="4">
    <source>
        <dbReference type="SAM" id="Coils"/>
    </source>
</evidence>
<evidence type="ECO:0000256" key="3">
    <source>
        <dbReference type="ARBA" id="ARBA00022840"/>
    </source>
</evidence>
<accession>A0A2G8S3E7</accession>
<evidence type="ECO:0000256" key="2">
    <source>
        <dbReference type="ARBA" id="ARBA00022741"/>
    </source>
</evidence>
<dbReference type="GO" id="GO:0005524">
    <property type="term" value="F:ATP binding"/>
    <property type="evidence" value="ECO:0007669"/>
    <property type="project" value="UniProtKB-KW"/>
</dbReference>
<keyword evidence="7" id="KW-1185">Reference proteome</keyword>
<dbReference type="Proteomes" id="UP000230002">
    <property type="component" value="Unassembled WGS sequence"/>
</dbReference>